<accession>A0AAV7TJA8</accession>
<gene>
    <name evidence="1" type="ORF">NDU88_001956</name>
</gene>
<comment type="caution">
    <text evidence="1">The sequence shown here is derived from an EMBL/GenBank/DDBJ whole genome shotgun (WGS) entry which is preliminary data.</text>
</comment>
<evidence type="ECO:0000313" key="1">
    <source>
        <dbReference type="EMBL" id="KAJ1176688.1"/>
    </source>
</evidence>
<proteinExistence type="predicted"/>
<dbReference type="Gene3D" id="2.30.30.850">
    <property type="match status" value="1"/>
</dbReference>
<organism evidence="1 2">
    <name type="scientific">Pleurodeles waltl</name>
    <name type="common">Iberian ribbed newt</name>
    <dbReference type="NCBI Taxonomy" id="8319"/>
    <lineage>
        <taxon>Eukaryota</taxon>
        <taxon>Metazoa</taxon>
        <taxon>Chordata</taxon>
        <taxon>Craniata</taxon>
        <taxon>Vertebrata</taxon>
        <taxon>Euteleostomi</taxon>
        <taxon>Amphibia</taxon>
        <taxon>Batrachia</taxon>
        <taxon>Caudata</taxon>
        <taxon>Salamandroidea</taxon>
        <taxon>Salamandridae</taxon>
        <taxon>Pleurodelinae</taxon>
        <taxon>Pleurodeles</taxon>
    </lineage>
</organism>
<dbReference type="EMBL" id="JANPWB010000006">
    <property type="protein sequence ID" value="KAJ1176688.1"/>
    <property type="molecule type" value="Genomic_DNA"/>
</dbReference>
<reference evidence="1" key="1">
    <citation type="journal article" date="2022" name="bioRxiv">
        <title>Sequencing and chromosome-scale assembly of the giantPleurodeles waltlgenome.</title>
        <authorList>
            <person name="Brown T."/>
            <person name="Elewa A."/>
            <person name="Iarovenko S."/>
            <person name="Subramanian E."/>
            <person name="Araus A.J."/>
            <person name="Petzold A."/>
            <person name="Susuki M."/>
            <person name="Suzuki K.-i.T."/>
            <person name="Hayashi T."/>
            <person name="Toyoda A."/>
            <person name="Oliveira C."/>
            <person name="Osipova E."/>
            <person name="Leigh N.D."/>
            <person name="Simon A."/>
            <person name="Yun M.H."/>
        </authorList>
    </citation>
    <scope>NUCLEOTIDE SEQUENCE</scope>
    <source>
        <strain evidence="1">20211129_DDA</strain>
        <tissue evidence="1">Liver</tissue>
    </source>
</reference>
<sequence length="162" mass="18252">MAFVSTSSATKNKKRLYCLPIALFSLRNSLSSDHFLMPHQLVTGRSIKVSVPSASPKTDIESSSQIVKAEMYEYLCELTHAAQFLSTQVSKWKEKGPIDPELPPIRPGTQIFVRKAVRCWKDPKFEGPFEVIDSSLTAVRIAERKAWIHRSDIRVDPAPPQN</sequence>
<keyword evidence="2" id="KW-1185">Reference proteome</keyword>
<evidence type="ECO:0000313" key="2">
    <source>
        <dbReference type="Proteomes" id="UP001066276"/>
    </source>
</evidence>
<dbReference type="Proteomes" id="UP001066276">
    <property type="component" value="Chromosome 3_2"/>
</dbReference>
<name>A0AAV7TJA8_PLEWA</name>
<protein>
    <submittedName>
        <fullName evidence="1">Uncharacterized protein</fullName>
    </submittedName>
</protein>
<dbReference type="AlphaFoldDB" id="A0AAV7TJA8"/>